<reference evidence="1 2" key="1">
    <citation type="submission" date="2023-11" db="EMBL/GenBank/DDBJ databases">
        <title>Lentzea sokolovensis, sp. nov., Lentzea kristufkii, sp. nov., and Lentzea miocenensis, sp. nov., rare actinobacteria from Sokolov Coal Basin, Miocene lacustrine sediment, Czech Republic.</title>
        <authorList>
            <person name="Lara A."/>
            <person name="Kotroba L."/>
            <person name="Nouioui I."/>
            <person name="Neumann-Schaal M."/>
            <person name="Mast Y."/>
            <person name="Chronakova A."/>
        </authorList>
    </citation>
    <scope>NUCLEOTIDE SEQUENCE [LARGE SCALE GENOMIC DNA]</scope>
    <source>
        <strain evidence="1 2">BCCO 10_0856</strain>
    </source>
</reference>
<dbReference type="Gene3D" id="3.30.160.100">
    <property type="entry name" value="Ribosome hibernation promotion factor-like"/>
    <property type="match status" value="1"/>
</dbReference>
<name>A0ABU4T9R7_9PSEU</name>
<dbReference type="InterPro" id="IPR003489">
    <property type="entry name" value="RHF/RaiA"/>
</dbReference>
<evidence type="ECO:0000313" key="2">
    <source>
        <dbReference type="Proteomes" id="UP001285521"/>
    </source>
</evidence>
<comment type="caution">
    <text evidence="1">The sequence shown here is derived from an EMBL/GenBank/DDBJ whole genome shotgun (WGS) entry which is preliminary data.</text>
</comment>
<evidence type="ECO:0000313" key="1">
    <source>
        <dbReference type="EMBL" id="MDX8034920.1"/>
    </source>
</evidence>
<dbReference type="EMBL" id="JAXAVW010000030">
    <property type="protein sequence ID" value="MDX8034920.1"/>
    <property type="molecule type" value="Genomic_DNA"/>
</dbReference>
<proteinExistence type="predicted"/>
<dbReference type="Pfam" id="PF02482">
    <property type="entry name" value="Ribosomal_S30AE"/>
    <property type="match status" value="1"/>
</dbReference>
<dbReference type="RefSeq" id="WP_319969934.1">
    <property type="nucleotide sequence ID" value="NZ_JAXAVW010000030.1"/>
</dbReference>
<dbReference type="InterPro" id="IPR036567">
    <property type="entry name" value="RHF-like"/>
</dbReference>
<organism evidence="1 2">
    <name type="scientific">Lentzea miocenica</name>
    <dbReference type="NCBI Taxonomy" id="3095431"/>
    <lineage>
        <taxon>Bacteria</taxon>
        <taxon>Bacillati</taxon>
        <taxon>Actinomycetota</taxon>
        <taxon>Actinomycetes</taxon>
        <taxon>Pseudonocardiales</taxon>
        <taxon>Pseudonocardiaceae</taxon>
        <taxon>Lentzea</taxon>
    </lineage>
</organism>
<keyword evidence="2" id="KW-1185">Reference proteome</keyword>
<sequence>MKHAGAAEIGNVVVELDGRIATEARKYAHDKITPLARYSPELTEFAHVRLAATGPRTITVHVNLDVNGTPVVAKAEAATFEEAVDAVHDQLHSRLLRMHN</sequence>
<dbReference type="SUPFAM" id="SSF69754">
    <property type="entry name" value="Ribosome binding protein Y (YfiA homologue)"/>
    <property type="match status" value="1"/>
</dbReference>
<dbReference type="Proteomes" id="UP001285521">
    <property type="component" value="Unassembled WGS sequence"/>
</dbReference>
<gene>
    <name evidence="1" type="ORF">SK803_32290</name>
</gene>
<protein>
    <submittedName>
        <fullName evidence="1">HPF/RaiA family ribosome-associated protein</fullName>
    </submittedName>
</protein>
<accession>A0ABU4T9R7</accession>